<dbReference type="AlphaFoldDB" id="A0AAV3T1N8"/>
<name>A0AAV3T1N8_9EURY</name>
<dbReference type="Proteomes" id="UP001500194">
    <property type="component" value="Unassembled WGS sequence"/>
</dbReference>
<organism evidence="2 3">
    <name type="scientific">Salarchaeum japonicum</name>
    <dbReference type="NCBI Taxonomy" id="555573"/>
    <lineage>
        <taxon>Archaea</taxon>
        <taxon>Methanobacteriati</taxon>
        <taxon>Methanobacteriota</taxon>
        <taxon>Stenosarchaea group</taxon>
        <taxon>Halobacteria</taxon>
        <taxon>Halobacteriales</taxon>
        <taxon>Halobacteriaceae</taxon>
    </lineage>
</organism>
<gene>
    <name evidence="2" type="ORF">GCM10009019_12900</name>
</gene>
<keyword evidence="3" id="KW-1185">Reference proteome</keyword>
<dbReference type="PANTHER" id="PTHR34351">
    <property type="entry name" value="SLR1927 PROTEIN-RELATED"/>
    <property type="match status" value="1"/>
</dbReference>
<reference evidence="2 3" key="1">
    <citation type="journal article" date="2019" name="Int. J. Syst. Evol. Microbiol.">
        <title>The Global Catalogue of Microorganisms (GCM) 10K type strain sequencing project: providing services to taxonomists for standard genome sequencing and annotation.</title>
        <authorList>
            <consortium name="The Broad Institute Genomics Platform"/>
            <consortium name="The Broad Institute Genome Sequencing Center for Infectious Disease"/>
            <person name="Wu L."/>
            <person name="Ma J."/>
        </authorList>
    </citation>
    <scope>NUCLEOTIDE SEQUENCE [LARGE SCALE GENOMIC DNA]</scope>
    <source>
        <strain evidence="2 3">JCM 16327</strain>
    </source>
</reference>
<keyword evidence="1" id="KW-1133">Transmembrane helix</keyword>
<feature type="transmembrane region" description="Helical" evidence="1">
    <location>
        <begin position="33"/>
        <end position="50"/>
    </location>
</feature>
<protein>
    <recommendedName>
        <fullName evidence="4">DUF58 domain-containing protein</fullName>
    </recommendedName>
</protein>
<feature type="transmembrane region" description="Helical" evidence="1">
    <location>
        <begin position="9"/>
        <end position="27"/>
    </location>
</feature>
<proteinExistence type="predicted"/>
<evidence type="ECO:0000256" key="1">
    <source>
        <dbReference type="SAM" id="Phobius"/>
    </source>
</evidence>
<dbReference type="EMBL" id="BAAADU010000002">
    <property type="protein sequence ID" value="GAA0651358.1"/>
    <property type="molecule type" value="Genomic_DNA"/>
</dbReference>
<keyword evidence="1" id="KW-0812">Transmembrane</keyword>
<evidence type="ECO:0000313" key="2">
    <source>
        <dbReference type="EMBL" id="GAA0651358.1"/>
    </source>
</evidence>
<dbReference type="PANTHER" id="PTHR34351:SF1">
    <property type="entry name" value="SLR1927 PROTEIN"/>
    <property type="match status" value="1"/>
</dbReference>
<evidence type="ECO:0008006" key="4">
    <source>
        <dbReference type="Google" id="ProtNLM"/>
    </source>
</evidence>
<evidence type="ECO:0000313" key="3">
    <source>
        <dbReference type="Proteomes" id="UP001500194"/>
    </source>
</evidence>
<accession>A0AAV3T1N8</accession>
<keyword evidence="1" id="KW-0472">Membrane</keyword>
<comment type="caution">
    <text evidence="2">The sequence shown here is derived from an EMBL/GenBank/DDBJ whole genome shotgun (WGS) entry which is preliminary data.</text>
</comment>
<sequence length="326" mass="34569">MSVRPTRRGWGVLAVALAGFALGWLFGGRSLNVVVMPAAAAFVLTGVYVARYDRPSVTRTVPEHAHQGETRTVDVAVDARHEYPVTVRETLGEGLLGNGLLETVADGREVSFEVELADRGEHGVGPTELVAIDPFGLWTRTFRYSQVDRVTVFPRVHDLTDTAGLLTGYIGVTDERGQFEGLREYQRGDPLRDVNWRASAKRPGDLVVTTFAGEGATNRVVVAADAGGGRADAVAEAAASVVAHLLDAGISVGVVTAAGSVSPATGDAHRRVVFGHLAALGDGRLPRGADEDADIVVRSAAQRVEISAGDRARRYRDVVGARRAEA</sequence>
<dbReference type="GeneID" id="68574041"/>
<dbReference type="RefSeq" id="WP_227261020.1">
    <property type="nucleotide sequence ID" value="NZ_BAAADU010000002.1"/>
</dbReference>